<name>A0A7Z0N8E5_9GAMM</name>
<evidence type="ECO:0000313" key="7">
    <source>
        <dbReference type="EMBL" id="NYT73323.1"/>
    </source>
</evidence>
<accession>A0A7Z0N8E5</accession>
<gene>
    <name evidence="7" type="ORF">HZU72_12900</name>
</gene>
<evidence type="ECO:0000313" key="8">
    <source>
        <dbReference type="Proteomes" id="UP000520876"/>
    </source>
</evidence>
<dbReference type="Proteomes" id="UP000520876">
    <property type="component" value="Unassembled WGS sequence"/>
</dbReference>
<dbReference type="InterPro" id="IPR010583">
    <property type="entry name" value="MipA"/>
</dbReference>
<proteinExistence type="inferred from homology"/>
<dbReference type="Pfam" id="PF06629">
    <property type="entry name" value="MipA"/>
    <property type="match status" value="1"/>
</dbReference>
<dbReference type="PANTHER" id="PTHR38776:SF1">
    <property type="entry name" value="MLTA-INTERACTING PROTEIN-RELATED"/>
    <property type="match status" value="1"/>
</dbReference>
<feature type="chain" id="PRO_5030514031" evidence="6">
    <location>
        <begin position="37"/>
        <end position="271"/>
    </location>
</feature>
<dbReference type="GO" id="GO:0009279">
    <property type="term" value="C:cell outer membrane"/>
    <property type="evidence" value="ECO:0007669"/>
    <property type="project" value="UniProtKB-SubCell"/>
</dbReference>
<organism evidence="7 8">
    <name type="scientific">Vreelandella sedimenti</name>
    <dbReference type="NCBI Taxonomy" id="2729618"/>
    <lineage>
        <taxon>Bacteria</taxon>
        <taxon>Pseudomonadati</taxon>
        <taxon>Pseudomonadota</taxon>
        <taxon>Gammaproteobacteria</taxon>
        <taxon>Oceanospirillales</taxon>
        <taxon>Halomonadaceae</taxon>
        <taxon>Vreelandella</taxon>
    </lineage>
</organism>
<evidence type="ECO:0000256" key="5">
    <source>
        <dbReference type="ARBA" id="ARBA00023237"/>
    </source>
</evidence>
<dbReference type="RefSeq" id="WP_180092645.1">
    <property type="nucleotide sequence ID" value="NZ_JACCGK010000010.1"/>
</dbReference>
<evidence type="ECO:0000256" key="2">
    <source>
        <dbReference type="ARBA" id="ARBA00005722"/>
    </source>
</evidence>
<keyword evidence="3 6" id="KW-0732">Signal</keyword>
<reference evidence="7 8" key="1">
    <citation type="submission" date="2020-07" db="EMBL/GenBank/DDBJ databases">
        <title>Halomonas sp. QX-2 draft genome sequence.</title>
        <authorList>
            <person name="Qiu X."/>
        </authorList>
    </citation>
    <scope>NUCLEOTIDE SEQUENCE [LARGE SCALE GENOMIC DNA]</scope>
    <source>
        <strain evidence="7 8">QX-2</strain>
    </source>
</reference>
<sequence length="271" mass="30064">MGSHQSLLLKGHLTSMRLATTAFISGLVIASPVAFADEANSDETTWGLGVGAVSSQEPYTDVDRDNTALPLLYVENRYVRFFGTTLEAKLPDLTLSESNQINFSLIGRWDGSGYEPGDSWVLEGMEERESGLWAGAKVEWQTSIANVSADWTHDVASNSKGQRLNLGLDRSWQMGAHLTLTPHIGATWHDDNYVDYYYGVRSNEARPGRPEYQGESSVSAEIGLQSVYRFNNHHSIMFDVQATTLASETKDSPLVDDSTINRVLLGYMYHF</sequence>
<keyword evidence="5" id="KW-0998">Cell outer membrane</keyword>
<protein>
    <submittedName>
        <fullName evidence="7">MipA/OmpV family protein</fullName>
    </submittedName>
</protein>
<feature type="signal peptide" evidence="6">
    <location>
        <begin position="1"/>
        <end position="36"/>
    </location>
</feature>
<evidence type="ECO:0000256" key="3">
    <source>
        <dbReference type="ARBA" id="ARBA00022729"/>
    </source>
</evidence>
<comment type="caution">
    <text evidence="7">The sequence shown here is derived from an EMBL/GenBank/DDBJ whole genome shotgun (WGS) entry which is preliminary data.</text>
</comment>
<dbReference type="AlphaFoldDB" id="A0A7Z0N8E5"/>
<evidence type="ECO:0000256" key="4">
    <source>
        <dbReference type="ARBA" id="ARBA00023136"/>
    </source>
</evidence>
<evidence type="ECO:0000256" key="6">
    <source>
        <dbReference type="SAM" id="SignalP"/>
    </source>
</evidence>
<comment type="subcellular location">
    <subcellularLocation>
        <location evidence="1">Cell outer membrane</location>
    </subcellularLocation>
</comment>
<comment type="similarity">
    <text evidence="2">Belongs to the MipA/OmpV family.</text>
</comment>
<dbReference type="EMBL" id="JACCGK010000010">
    <property type="protein sequence ID" value="NYT73323.1"/>
    <property type="molecule type" value="Genomic_DNA"/>
</dbReference>
<evidence type="ECO:0000256" key="1">
    <source>
        <dbReference type="ARBA" id="ARBA00004442"/>
    </source>
</evidence>
<keyword evidence="4" id="KW-0472">Membrane</keyword>
<keyword evidence="8" id="KW-1185">Reference proteome</keyword>
<dbReference type="PANTHER" id="PTHR38776">
    <property type="entry name" value="MLTA-INTERACTING PROTEIN-RELATED"/>
    <property type="match status" value="1"/>
</dbReference>